<evidence type="ECO:0000256" key="3">
    <source>
        <dbReference type="ARBA" id="ARBA00022722"/>
    </source>
</evidence>
<evidence type="ECO:0000256" key="4">
    <source>
        <dbReference type="ARBA" id="ARBA00022723"/>
    </source>
</evidence>
<evidence type="ECO:0000256" key="8">
    <source>
        <dbReference type="HAMAP-Rule" id="MF_00265"/>
    </source>
</evidence>
<proteinExistence type="inferred from homology"/>
<feature type="binding site" evidence="8">
    <location>
        <position position="4"/>
    </location>
    <ligand>
        <name>Mg(2+)</name>
        <dbReference type="ChEBI" id="CHEBI:18420"/>
    </ligand>
</feature>
<keyword evidence="6 8" id="KW-0460">Magnesium</keyword>
<dbReference type="OrthoDB" id="32625at2"/>
<keyword evidence="5 8" id="KW-0378">Hydrolase</keyword>
<reference evidence="11" key="1">
    <citation type="submission" date="2017-02" db="EMBL/GenBank/DDBJ databases">
        <authorList>
            <person name="Daims H."/>
        </authorList>
    </citation>
    <scope>NUCLEOTIDE SEQUENCE [LARGE SCALE GENOMIC DNA]</scope>
</reference>
<dbReference type="GO" id="GO:0090729">
    <property type="term" value="F:toxin activity"/>
    <property type="evidence" value="ECO:0007669"/>
    <property type="project" value="UniProtKB-KW"/>
</dbReference>
<dbReference type="Pfam" id="PF01850">
    <property type="entry name" value="PIN"/>
    <property type="match status" value="1"/>
</dbReference>
<dbReference type="CDD" id="cd09871">
    <property type="entry name" value="PIN_MtVapC28-VapC30-like"/>
    <property type="match status" value="1"/>
</dbReference>
<keyword evidence="11" id="KW-1185">Reference proteome</keyword>
<keyword evidence="3 8" id="KW-0540">Nuclease</keyword>
<dbReference type="GO" id="GO:0004540">
    <property type="term" value="F:RNA nuclease activity"/>
    <property type="evidence" value="ECO:0007669"/>
    <property type="project" value="InterPro"/>
</dbReference>
<dbReference type="Gene3D" id="3.40.50.1010">
    <property type="entry name" value="5'-nuclease"/>
    <property type="match status" value="1"/>
</dbReference>
<dbReference type="RefSeq" id="WP_087147459.1">
    <property type="nucleotide sequence ID" value="NZ_FUKJ01000276.1"/>
</dbReference>
<dbReference type="PANTHER" id="PTHR33653">
    <property type="entry name" value="RIBONUCLEASE VAPC2"/>
    <property type="match status" value="1"/>
</dbReference>
<evidence type="ECO:0000259" key="9">
    <source>
        <dbReference type="Pfam" id="PF01850"/>
    </source>
</evidence>
<dbReference type="GO" id="GO:0000287">
    <property type="term" value="F:magnesium ion binding"/>
    <property type="evidence" value="ECO:0007669"/>
    <property type="project" value="UniProtKB-UniRule"/>
</dbReference>
<organism evidence="10 11">
    <name type="scientific">Crenothrix polyspora</name>
    <dbReference type="NCBI Taxonomy" id="360316"/>
    <lineage>
        <taxon>Bacteria</taxon>
        <taxon>Pseudomonadati</taxon>
        <taxon>Pseudomonadota</taxon>
        <taxon>Gammaproteobacteria</taxon>
        <taxon>Methylococcales</taxon>
        <taxon>Crenotrichaceae</taxon>
        <taxon>Crenothrix</taxon>
    </lineage>
</organism>
<feature type="domain" description="PIN" evidence="9">
    <location>
        <begin position="1"/>
        <end position="124"/>
    </location>
</feature>
<dbReference type="EC" id="3.1.-.-" evidence="8"/>
<evidence type="ECO:0000256" key="5">
    <source>
        <dbReference type="ARBA" id="ARBA00022801"/>
    </source>
</evidence>
<accession>A0A1R4HBN2</accession>
<comment type="function">
    <text evidence="8">Toxic component of a toxin-antitoxin (TA) system. An RNase.</text>
</comment>
<evidence type="ECO:0000256" key="1">
    <source>
        <dbReference type="ARBA" id="ARBA00001946"/>
    </source>
</evidence>
<keyword evidence="8" id="KW-0800">Toxin</keyword>
<evidence type="ECO:0000313" key="11">
    <source>
        <dbReference type="Proteomes" id="UP000195442"/>
    </source>
</evidence>
<dbReference type="AlphaFoldDB" id="A0A1R4HBN2"/>
<dbReference type="SUPFAM" id="SSF88723">
    <property type="entry name" value="PIN domain-like"/>
    <property type="match status" value="1"/>
</dbReference>
<evidence type="ECO:0000313" key="10">
    <source>
        <dbReference type="EMBL" id="SJM93633.1"/>
    </source>
</evidence>
<evidence type="ECO:0000256" key="7">
    <source>
        <dbReference type="ARBA" id="ARBA00038093"/>
    </source>
</evidence>
<protein>
    <recommendedName>
        <fullName evidence="8">Ribonuclease VapC</fullName>
        <shortName evidence="8">RNase VapC</shortName>
        <ecNumber evidence="8">3.1.-.-</ecNumber>
    </recommendedName>
    <alternativeName>
        <fullName evidence="8">Toxin VapC</fullName>
    </alternativeName>
</protein>
<dbReference type="InterPro" id="IPR002716">
    <property type="entry name" value="PIN_dom"/>
</dbReference>
<dbReference type="Proteomes" id="UP000195442">
    <property type="component" value="Unassembled WGS sequence"/>
</dbReference>
<comment type="cofactor">
    <cofactor evidence="1 8">
        <name>Mg(2+)</name>
        <dbReference type="ChEBI" id="CHEBI:18420"/>
    </cofactor>
</comment>
<dbReference type="InterPro" id="IPR029060">
    <property type="entry name" value="PIN-like_dom_sf"/>
</dbReference>
<evidence type="ECO:0000256" key="6">
    <source>
        <dbReference type="ARBA" id="ARBA00022842"/>
    </source>
</evidence>
<dbReference type="InterPro" id="IPR050556">
    <property type="entry name" value="Type_II_TA_system_RNase"/>
</dbReference>
<dbReference type="HAMAP" id="MF_00265">
    <property type="entry name" value="VapC_Nob1"/>
    <property type="match status" value="1"/>
</dbReference>
<evidence type="ECO:0000256" key="2">
    <source>
        <dbReference type="ARBA" id="ARBA00022649"/>
    </source>
</evidence>
<gene>
    <name evidence="8 10" type="primary">vapC</name>
    <name evidence="10" type="ORF">CRENPOLYSF2_3470004</name>
</gene>
<dbReference type="PANTHER" id="PTHR33653:SF1">
    <property type="entry name" value="RIBONUCLEASE VAPC2"/>
    <property type="match status" value="1"/>
</dbReference>
<name>A0A1R4HBN2_9GAMM</name>
<sequence length="127" mass="14040">MVVDSSVLIAVLLLESDAEQLLNQLIDADELYLSAVSLVETAMVIEYKKGKSGADKLDELLAELTPTIVEFDQQQAALARMAWREYGKGRHPAKLNFGDCCSYALAKHLNQSLLFKGNDFSQTDIAF</sequence>
<keyword evidence="4 8" id="KW-0479">Metal-binding</keyword>
<feature type="binding site" evidence="8">
    <location>
        <position position="99"/>
    </location>
    <ligand>
        <name>Mg(2+)</name>
        <dbReference type="ChEBI" id="CHEBI:18420"/>
    </ligand>
</feature>
<dbReference type="GO" id="GO:0016787">
    <property type="term" value="F:hydrolase activity"/>
    <property type="evidence" value="ECO:0007669"/>
    <property type="project" value="UniProtKB-KW"/>
</dbReference>
<dbReference type="InterPro" id="IPR022907">
    <property type="entry name" value="VapC_family"/>
</dbReference>
<comment type="similarity">
    <text evidence="7 8">Belongs to the PINc/VapC protein family.</text>
</comment>
<keyword evidence="2 8" id="KW-1277">Toxin-antitoxin system</keyword>
<dbReference type="EMBL" id="FUKJ01000276">
    <property type="protein sequence ID" value="SJM93633.1"/>
    <property type="molecule type" value="Genomic_DNA"/>
</dbReference>